<organism evidence="1">
    <name type="scientific">viral metagenome</name>
    <dbReference type="NCBI Taxonomy" id="1070528"/>
    <lineage>
        <taxon>unclassified sequences</taxon>
        <taxon>metagenomes</taxon>
        <taxon>organismal metagenomes</taxon>
    </lineage>
</organism>
<proteinExistence type="predicted"/>
<protein>
    <submittedName>
        <fullName evidence="1">Uncharacterized protein</fullName>
    </submittedName>
</protein>
<name>A0A6C0K278_9ZZZZ</name>
<dbReference type="EMBL" id="MN740771">
    <property type="protein sequence ID" value="QHU10787.1"/>
    <property type="molecule type" value="Genomic_DNA"/>
</dbReference>
<accession>A0A6C0K278</accession>
<dbReference type="AlphaFoldDB" id="A0A6C0K278"/>
<sequence>MISNKLNELESPLNANINIRDVLLQIKNYASQKIDDDIISRNIDGVNFNTSDKSTFSFNYIMDDFYENIIDIKEETNDIFVKLLLCCTNYSGEENEDEDIDKHIQDINKEISDFDSLIQEVRMKKIVRLSSIPTEVKANGKTSIYKFSDKDAKLIEDINHFLNKYKEYSLIS</sequence>
<evidence type="ECO:0000313" key="1">
    <source>
        <dbReference type="EMBL" id="QHU10787.1"/>
    </source>
</evidence>
<reference evidence="1" key="1">
    <citation type="journal article" date="2020" name="Nature">
        <title>Giant virus diversity and host interactions through global metagenomics.</title>
        <authorList>
            <person name="Schulz F."/>
            <person name="Roux S."/>
            <person name="Paez-Espino D."/>
            <person name="Jungbluth S."/>
            <person name="Walsh D.A."/>
            <person name="Denef V.J."/>
            <person name="McMahon K.D."/>
            <person name="Konstantinidis K.T."/>
            <person name="Eloe-Fadrosh E.A."/>
            <person name="Kyrpides N.C."/>
            <person name="Woyke T."/>
        </authorList>
    </citation>
    <scope>NUCLEOTIDE SEQUENCE</scope>
    <source>
        <strain evidence="1">GVMAG-S-1101165-83</strain>
    </source>
</reference>